<dbReference type="EMBL" id="UZWD01000034">
    <property type="protein sequence ID" value="VDS05669.1"/>
    <property type="molecule type" value="Genomic_DNA"/>
</dbReference>
<dbReference type="RefSeq" id="WP_126151195.1">
    <property type="nucleotide sequence ID" value="NZ_JBHTMH010000005.1"/>
</dbReference>
<protein>
    <recommendedName>
        <fullName evidence="4">DUF1109 family protein</fullName>
    </recommendedName>
</protein>
<evidence type="ECO:0000313" key="2">
    <source>
        <dbReference type="EMBL" id="VDS05669.1"/>
    </source>
</evidence>
<dbReference type="InterPro" id="IPR009495">
    <property type="entry name" value="NrsF"/>
</dbReference>
<feature type="transmembrane region" description="Helical" evidence="1">
    <location>
        <begin position="90"/>
        <end position="112"/>
    </location>
</feature>
<dbReference type="OrthoDB" id="7764375at2"/>
<dbReference type="AlphaFoldDB" id="A0A3S4CEZ0"/>
<dbReference type="Pfam" id="PF06532">
    <property type="entry name" value="NrsF"/>
    <property type="match status" value="1"/>
</dbReference>
<gene>
    <name evidence="2" type="ORF">DEVEQU_02812</name>
</gene>
<evidence type="ECO:0000256" key="1">
    <source>
        <dbReference type="SAM" id="Phobius"/>
    </source>
</evidence>
<accession>A0A3S4CEZ0</accession>
<organism evidence="2 3">
    <name type="scientific">Devosia equisanguinis</name>
    <dbReference type="NCBI Taxonomy" id="2490941"/>
    <lineage>
        <taxon>Bacteria</taxon>
        <taxon>Pseudomonadati</taxon>
        <taxon>Pseudomonadota</taxon>
        <taxon>Alphaproteobacteria</taxon>
        <taxon>Hyphomicrobiales</taxon>
        <taxon>Devosiaceae</taxon>
        <taxon>Devosia</taxon>
    </lineage>
</organism>
<name>A0A3S4CEZ0_9HYPH</name>
<sequence>MTDDLIARLASDLRPIPSRALERRLVLALVLGLIVTLAGGYVLFAMLMGRPFGAAFGGPMFWVKFAYTLGIGALAAAAAPTLSRPDGQKLWPLAAIGALILLALIVGVLVWSGTQWSMPELMGATAMVCPWLITLSGAPILVAMIMAMRRFAPHSPPLAGLAAGLVAGGLGAWAYAFYCGETGMMFMAVWYTLGIAMTALLGAIMGRVLLRW</sequence>
<feature type="transmembrane region" description="Helical" evidence="1">
    <location>
        <begin position="188"/>
        <end position="210"/>
    </location>
</feature>
<feature type="transmembrane region" description="Helical" evidence="1">
    <location>
        <begin position="124"/>
        <end position="146"/>
    </location>
</feature>
<feature type="transmembrane region" description="Helical" evidence="1">
    <location>
        <begin position="60"/>
        <end position="78"/>
    </location>
</feature>
<reference evidence="2 3" key="1">
    <citation type="submission" date="2018-12" db="EMBL/GenBank/DDBJ databases">
        <authorList>
            <person name="Criscuolo A."/>
        </authorList>
    </citation>
    <scope>NUCLEOTIDE SEQUENCE [LARGE SCALE GENOMIC DNA]</scope>
    <source>
        <strain evidence="2">ACIP1116281</strain>
    </source>
</reference>
<feature type="transmembrane region" description="Helical" evidence="1">
    <location>
        <begin position="158"/>
        <end position="176"/>
    </location>
</feature>
<keyword evidence="3" id="KW-1185">Reference proteome</keyword>
<proteinExistence type="predicted"/>
<feature type="transmembrane region" description="Helical" evidence="1">
    <location>
        <begin position="25"/>
        <end position="48"/>
    </location>
</feature>
<keyword evidence="1" id="KW-0812">Transmembrane</keyword>
<keyword evidence="1" id="KW-1133">Transmembrane helix</keyword>
<dbReference type="Proteomes" id="UP000268844">
    <property type="component" value="Unassembled WGS sequence"/>
</dbReference>
<evidence type="ECO:0008006" key="4">
    <source>
        <dbReference type="Google" id="ProtNLM"/>
    </source>
</evidence>
<keyword evidence="1" id="KW-0472">Membrane</keyword>
<evidence type="ECO:0000313" key="3">
    <source>
        <dbReference type="Proteomes" id="UP000268844"/>
    </source>
</evidence>